<dbReference type="InterPro" id="IPR014813">
    <property type="entry name" value="Gnl3_N_dom"/>
</dbReference>
<dbReference type="EMBL" id="SSOP01000018">
    <property type="protein sequence ID" value="KAB5594657.1"/>
    <property type="molecule type" value="Genomic_DNA"/>
</dbReference>
<gene>
    <name evidence="8" type="ORF">CTheo_1979</name>
</gene>
<keyword evidence="4" id="KW-0539">Nucleus</keyword>
<dbReference type="InterPro" id="IPR006073">
    <property type="entry name" value="GTP-bd"/>
</dbReference>
<feature type="region of interest" description="Disordered" evidence="5">
    <location>
        <begin position="489"/>
        <end position="621"/>
    </location>
</feature>
<keyword evidence="9" id="KW-1185">Reference proteome</keyword>
<evidence type="ECO:0000313" key="9">
    <source>
        <dbReference type="Proteomes" id="UP000383932"/>
    </source>
</evidence>
<evidence type="ECO:0000256" key="5">
    <source>
        <dbReference type="SAM" id="MobiDB-lite"/>
    </source>
</evidence>
<protein>
    <recommendedName>
        <fullName evidence="10">GNL3L/Grn1 GTPase</fullName>
    </recommendedName>
</protein>
<feature type="domain" description="G" evidence="6">
    <location>
        <begin position="252"/>
        <end position="338"/>
    </location>
</feature>
<dbReference type="Pfam" id="PF01926">
    <property type="entry name" value="MMR_HSR1"/>
    <property type="match status" value="1"/>
</dbReference>
<dbReference type="Gene3D" id="3.40.50.300">
    <property type="entry name" value="P-loop containing nucleotide triphosphate hydrolases"/>
    <property type="match status" value="1"/>
</dbReference>
<evidence type="ECO:0000256" key="2">
    <source>
        <dbReference type="ARBA" id="ARBA00022741"/>
    </source>
</evidence>
<dbReference type="InterPro" id="IPR050755">
    <property type="entry name" value="TRAFAC_YlqF/YawG_RiboMat"/>
</dbReference>
<sequence>MPLIRKKTSKRGTTHQRTKIRRKVTESRKKRKKEAKKNTQWKSKHKKDPGIPSALPFKEDILAEIEASRRQVEEDKQRRKDAKLQTRTATEPSTTPSAFPTLTIADDPELETIPPILIDSDLPNLKTVIDTAHAVLCVLDARDPQSFRSTRLEEVITQKDKHLVLVLTKTGKSIYLVPREVLAGWLAFLRDQLPGIPVVPFRASDTFISPPAQLATANAKGKQKASLESVSKNSLLAIIAEATESQTQGETRIAVVGLTNSGKSTLINSILASPLLPVYKSSIQQPKRATFETTTQGAQPVQVVHAERAFTFIDTPGLVFIQFNSQPGGSRKLTAEEVETSKARDLLLGNRGSFVHWKETDAAAAYIVSRAKHQDLMLHYNIPAFVPGNVSGFLGGVARTRNKIRKHGVLDLSDTARSIARDWSLGTLPYFAVPISGFVLGDLKDPALDACMTLKEMRAAPRPWPVQLDAGAPDERSVDLETLYATHETRKEKRKNMKMEIDEEGEESSEGESEAEDQEMESDEGEPESAVDETSEEGPPSPEPEPKPKPKKVSFATKSQPAQPTRAAGSNPESALSESKLAPKPKSKPPPAPRRVGNMVAKKPQVAKVAGEESYDFSKFF</sequence>
<feature type="domain" description="Guanine nucleotide-binding protein-like 3 N-terminal" evidence="7">
    <location>
        <begin position="14"/>
        <end position="88"/>
    </location>
</feature>
<dbReference type="Proteomes" id="UP000383932">
    <property type="component" value="Unassembled WGS sequence"/>
</dbReference>
<comment type="caution">
    <text evidence="8">The sequence shown here is derived from an EMBL/GenBank/DDBJ whole genome shotgun (WGS) entry which is preliminary data.</text>
</comment>
<name>A0A5N5QTW5_9AGAM</name>
<evidence type="ECO:0000256" key="1">
    <source>
        <dbReference type="ARBA" id="ARBA00004123"/>
    </source>
</evidence>
<accession>A0A5N5QTW5</accession>
<feature type="region of interest" description="Disordered" evidence="5">
    <location>
        <begin position="1"/>
        <end position="57"/>
    </location>
</feature>
<dbReference type="InterPro" id="IPR027417">
    <property type="entry name" value="P-loop_NTPase"/>
</dbReference>
<dbReference type="GO" id="GO:0005730">
    <property type="term" value="C:nucleolus"/>
    <property type="evidence" value="ECO:0007669"/>
    <property type="project" value="UniProtKB-ARBA"/>
</dbReference>
<evidence type="ECO:0000256" key="4">
    <source>
        <dbReference type="ARBA" id="ARBA00023242"/>
    </source>
</evidence>
<proteinExistence type="predicted"/>
<dbReference type="GO" id="GO:0005525">
    <property type="term" value="F:GTP binding"/>
    <property type="evidence" value="ECO:0007669"/>
    <property type="project" value="UniProtKB-KW"/>
</dbReference>
<evidence type="ECO:0000313" key="8">
    <source>
        <dbReference type="EMBL" id="KAB5594657.1"/>
    </source>
</evidence>
<feature type="region of interest" description="Disordered" evidence="5">
    <location>
        <begin position="69"/>
        <end position="102"/>
    </location>
</feature>
<evidence type="ECO:0008006" key="10">
    <source>
        <dbReference type="Google" id="ProtNLM"/>
    </source>
</evidence>
<evidence type="ECO:0000259" key="7">
    <source>
        <dbReference type="Pfam" id="PF08701"/>
    </source>
</evidence>
<dbReference type="SUPFAM" id="SSF52540">
    <property type="entry name" value="P-loop containing nucleoside triphosphate hydrolases"/>
    <property type="match status" value="1"/>
</dbReference>
<feature type="compositionally biased region" description="Basic and acidic residues" evidence="5">
    <location>
        <begin position="69"/>
        <end position="84"/>
    </location>
</feature>
<dbReference type="OrthoDB" id="10266128at2759"/>
<feature type="compositionally biased region" description="Acidic residues" evidence="5">
    <location>
        <begin position="501"/>
        <end position="536"/>
    </location>
</feature>
<evidence type="ECO:0000256" key="3">
    <source>
        <dbReference type="ARBA" id="ARBA00023134"/>
    </source>
</evidence>
<dbReference type="Pfam" id="PF08701">
    <property type="entry name" value="GN3L_Grn1"/>
    <property type="match status" value="1"/>
</dbReference>
<reference evidence="8 9" key="1">
    <citation type="journal article" date="2019" name="Fungal Biol. Biotechnol.">
        <title>Draft genome sequence of fastidious pathogen Ceratobasidium theobromae, which causes vascular-streak dieback in Theobroma cacao.</title>
        <authorList>
            <person name="Ali S.S."/>
            <person name="Asman A."/>
            <person name="Shao J."/>
            <person name="Firmansyah A.P."/>
            <person name="Susilo A.W."/>
            <person name="Rosmana A."/>
            <person name="McMahon P."/>
            <person name="Junaid M."/>
            <person name="Guest D."/>
            <person name="Kheng T.Y."/>
            <person name="Meinhardt L.W."/>
            <person name="Bailey B.A."/>
        </authorList>
    </citation>
    <scope>NUCLEOTIDE SEQUENCE [LARGE SCALE GENOMIC DNA]</scope>
    <source>
        <strain evidence="8 9">CT2</strain>
    </source>
</reference>
<comment type="subcellular location">
    <subcellularLocation>
        <location evidence="1">Nucleus</location>
    </subcellularLocation>
</comment>
<dbReference type="PANTHER" id="PTHR11089:SF30">
    <property type="entry name" value="GUANINE NUCLEOTIDE-BINDING PROTEIN-LIKE 3 HOMOLOG"/>
    <property type="match status" value="1"/>
</dbReference>
<keyword evidence="3" id="KW-0342">GTP-binding</keyword>
<organism evidence="8 9">
    <name type="scientific">Ceratobasidium theobromae</name>
    <dbReference type="NCBI Taxonomy" id="1582974"/>
    <lineage>
        <taxon>Eukaryota</taxon>
        <taxon>Fungi</taxon>
        <taxon>Dikarya</taxon>
        <taxon>Basidiomycota</taxon>
        <taxon>Agaricomycotina</taxon>
        <taxon>Agaricomycetes</taxon>
        <taxon>Cantharellales</taxon>
        <taxon>Ceratobasidiaceae</taxon>
        <taxon>Ceratobasidium</taxon>
    </lineage>
</organism>
<dbReference type="PANTHER" id="PTHR11089">
    <property type="entry name" value="GTP-BINDING PROTEIN-RELATED"/>
    <property type="match status" value="1"/>
</dbReference>
<evidence type="ECO:0000259" key="6">
    <source>
        <dbReference type="Pfam" id="PF01926"/>
    </source>
</evidence>
<dbReference type="AlphaFoldDB" id="A0A5N5QTW5"/>
<feature type="compositionally biased region" description="Basic residues" evidence="5">
    <location>
        <begin position="1"/>
        <end position="35"/>
    </location>
</feature>
<feature type="compositionally biased region" description="Polar residues" evidence="5">
    <location>
        <begin position="85"/>
        <end position="100"/>
    </location>
</feature>
<keyword evidence="2" id="KW-0547">Nucleotide-binding</keyword>